<comment type="similarity">
    <text evidence="2 5">Belongs to the DegT/DnrJ/EryC1 family.</text>
</comment>
<dbReference type="InterPro" id="IPR000653">
    <property type="entry name" value="DegT/StrS_aminotransferase"/>
</dbReference>
<dbReference type="KEGG" id="phc:BBI08_08595"/>
<dbReference type="PANTHER" id="PTHR30244">
    <property type="entry name" value="TRANSAMINASE"/>
    <property type="match status" value="1"/>
</dbReference>
<dbReference type="PIRSF" id="PIRSF000390">
    <property type="entry name" value="PLP_StrS"/>
    <property type="match status" value="1"/>
</dbReference>
<keyword evidence="6" id="KW-0808">Transferase</keyword>
<dbReference type="InterPro" id="IPR015422">
    <property type="entry name" value="PyrdxlP-dep_Trfase_small"/>
</dbReference>
<evidence type="ECO:0000256" key="2">
    <source>
        <dbReference type="ARBA" id="ARBA00037999"/>
    </source>
</evidence>
<dbReference type="Pfam" id="PF01041">
    <property type="entry name" value="DegT_DnrJ_EryC1"/>
    <property type="match status" value="1"/>
</dbReference>
<dbReference type="Gene3D" id="3.90.1150.10">
    <property type="entry name" value="Aspartate Aminotransferase, domain 1"/>
    <property type="match status" value="1"/>
</dbReference>
<evidence type="ECO:0000256" key="1">
    <source>
        <dbReference type="ARBA" id="ARBA00022898"/>
    </source>
</evidence>
<keyword evidence="6" id="KW-0032">Aminotransferase</keyword>
<feature type="active site" description="Proton acceptor" evidence="3">
    <location>
        <position position="188"/>
    </location>
</feature>
<protein>
    <submittedName>
        <fullName evidence="6">Aminotransferase</fullName>
    </submittedName>
</protein>
<dbReference type="SUPFAM" id="SSF53383">
    <property type="entry name" value="PLP-dependent transferases"/>
    <property type="match status" value="1"/>
</dbReference>
<keyword evidence="1 4" id="KW-0663">Pyridoxal phosphate</keyword>
<evidence type="ECO:0000256" key="5">
    <source>
        <dbReference type="RuleBase" id="RU004508"/>
    </source>
</evidence>
<dbReference type="CDD" id="cd00616">
    <property type="entry name" value="AHBA_syn"/>
    <property type="match status" value="1"/>
</dbReference>
<dbReference type="EMBL" id="CP016537">
    <property type="protein sequence ID" value="ANU13905.1"/>
    <property type="molecule type" value="Genomic_DNA"/>
</dbReference>
<evidence type="ECO:0000313" key="7">
    <source>
        <dbReference type="Proteomes" id="UP000092687"/>
    </source>
</evidence>
<dbReference type="PANTHER" id="PTHR30244:SF9">
    <property type="entry name" value="PROTEIN RV3402C"/>
    <property type="match status" value="1"/>
</dbReference>
<keyword evidence="7" id="KW-1185">Reference proteome</keyword>
<evidence type="ECO:0000256" key="4">
    <source>
        <dbReference type="PIRSR" id="PIRSR000390-2"/>
    </source>
</evidence>
<gene>
    <name evidence="6" type="ORF">BBI08_08595</name>
</gene>
<dbReference type="AlphaFoldDB" id="A0A1C7DR00"/>
<sequence length="390" mass="43637">MANAFEHPIYVTRPLLPNIEAVTERMKTVWDSQQLTNFGAQHDELSKKLKAYLEVDHISMFSNGTLALLLGLKALELTGEVITTPFTFPATVQALDWNNLTPVFCDIDPVTFNIDAEKIEALITEKTTAILGVHVFGNPCDVEKIQAIADKYHLKVIYDGAHAFGAKVNGVPISGFGDMTMFSFHATKLFNTVEGGALTYHDAALDKRLGLLRNFGIVNAEEVALSGLNAKMNEVQASVGLEVLKVVEEERNKRHKIKRTYEENLASVEGIRVLTTLENESSSYQYFVIEIDQEKFGQSRDFVHEELQKSNVFARKYFSPLCSDFTWYSGLASAQPENLPQAQKAVRKVLAMPYYGALTIESVAEICAIIEDIHIKEKNLFHLVEMRELG</sequence>
<proteinExistence type="inferred from homology"/>
<accession>A0A1C7DR00</accession>
<dbReference type="GO" id="GO:0008483">
    <property type="term" value="F:transaminase activity"/>
    <property type="evidence" value="ECO:0007669"/>
    <property type="project" value="UniProtKB-KW"/>
</dbReference>
<dbReference type="GO" id="GO:0000271">
    <property type="term" value="P:polysaccharide biosynthetic process"/>
    <property type="evidence" value="ECO:0007669"/>
    <property type="project" value="TreeGrafter"/>
</dbReference>
<dbReference type="Proteomes" id="UP000092687">
    <property type="component" value="Chromosome"/>
</dbReference>
<dbReference type="RefSeq" id="WP_008497034.1">
    <property type="nucleotide sequence ID" value="NZ_CP016537.2"/>
</dbReference>
<reference evidence="6" key="1">
    <citation type="submission" date="2016-10" db="EMBL/GenBank/DDBJ databases">
        <authorList>
            <person name="de Groot N.N."/>
        </authorList>
    </citation>
    <scope>NUCLEOTIDE SEQUENCE</scope>
    <source>
        <strain evidence="6">DSM 24743</strain>
    </source>
</reference>
<organism evidence="6 7">
    <name type="scientific">Planococcus halocryophilus</name>
    <dbReference type="NCBI Taxonomy" id="1215089"/>
    <lineage>
        <taxon>Bacteria</taxon>
        <taxon>Bacillati</taxon>
        <taxon>Bacillota</taxon>
        <taxon>Bacilli</taxon>
        <taxon>Bacillales</taxon>
        <taxon>Caryophanaceae</taxon>
        <taxon>Planococcus</taxon>
    </lineage>
</organism>
<evidence type="ECO:0000256" key="3">
    <source>
        <dbReference type="PIRSR" id="PIRSR000390-1"/>
    </source>
</evidence>
<dbReference type="Gene3D" id="3.40.640.10">
    <property type="entry name" value="Type I PLP-dependent aspartate aminotransferase-like (Major domain)"/>
    <property type="match status" value="1"/>
</dbReference>
<dbReference type="InterPro" id="IPR015424">
    <property type="entry name" value="PyrdxlP-dep_Trfase"/>
</dbReference>
<dbReference type="GO" id="GO:0030170">
    <property type="term" value="F:pyridoxal phosphate binding"/>
    <property type="evidence" value="ECO:0007669"/>
    <property type="project" value="TreeGrafter"/>
</dbReference>
<dbReference type="STRING" id="1215089.BBI08_08595"/>
<feature type="modified residue" description="N6-(pyridoxal phosphate)lysine" evidence="4">
    <location>
        <position position="188"/>
    </location>
</feature>
<dbReference type="OrthoDB" id="9810913at2"/>
<evidence type="ECO:0000313" key="6">
    <source>
        <dbReference type="EMBL" id="ANU13905.1"/>
    </source>
</evidence>
<dbReference type="InterPro" id="IPR015421">
    <property type="entry name" value="PyrdxlP-dep_Trfase_major"/>
</dbReference>
<name>A0A1C7DR00_9BACL</name>